<keyword evidence="11" id="KW-0206">Cytoskeleton</keyword>
<feature type="domain" description="Kinesin motor" evidence="17">
    <location>
        <begin position="79"/>
        <end position="415"/>
    </location>
</feature>
<gene>
    <name evidence="18 20" type="ORF">P152DRAFT_453453</name>
</gene>
<evidence type="ECO:0000256" key="6">
    <source>
        <dbReference type="ARBA" id="ARBA00022741"/>
    </source>
</evidence>
<feature type="region of interest" description="Disordered" evidence="16">
    <location>
        <begin position="1110"/>
        <end position="1129"/>
    </location>
</feature>
<evidence type="ECO:0000256" key="15">
    <source>
        <dbReference type="SAM" id="Coils"/>
    </source>
</evidence>
<dbReference type="GeneID" id="54418942"/>
<dbReference type="Pfam" id="PF00225">
    <property type="entry name" value="Kinesin"/>
    <property type="match status" value="1"/>
</dbReference>
<dbReference type="PROSITE" id="PS00411">
    <property type="entry name" value="KINESIN_MOTOR_1"/>
    <property type="match status" value="1"/>
</dbReference>
<feature type="region of interest" description="Disordered" evidence="16">
    <location>
        <begin position="1056"/>
        <end position="1080"/>
    </location>
</feature>
<dbReference type="GO" id="GO:0008017">
    <property type="term" value="F:microtubule binding"/>
    <property type="evidence" value="ECO:0007669"/>
    <property type="project" value="InterPro"/>
</dbReference>
<organism evidence="18">
    <name type="scientific">Eremomyces bilateralis CBS 781.70</name>
    <dbReference type="NCBI Taxonomy" id="1392243"/>
    <lineage>
        <taxon>Eukaryota</taxon>
        <taxon>Fungi</taxon>
        <taxon>Dikarya</taxon>
        <taxon>Ascomycota</taxon>
        <taxon>Pezizomycotina</taxon>
        <taxon>Dothideomycetes</taxon>
        <taxon>Dothideomycetes incertae sedis</taxon>
        <taxon>Eremomycetales</taxon>
        <taxon>Eremomycetaceae</taxon>
        <taxon>Eremomyces</taxon>
    </lineage>
</organism>
<dbReference type="GO" id="GO:0008574">
    <property type="term" value="F:plus-end-directed microtubule motor activity"/>
    <property type="evidence" value="ECO:0007669"/>
    <property type="project" value="TreeGrafter"/>
</dbReference>
<evidence type="ECO:0000256" key="4">
    <source>
        <dbReference type="ARBA" id="ARBA00022618"/>
    </source>
</evidence>
<dbReference type="PANTHER" id="PTHR47970">
    <property type="entry name" value="KINESIN-LIKE PROTEIN KIF11"/>
    <property type="match status" value="1"/>
</dbReference>
<protein>
    <submittedName>
        <fullName evidence="18 20">Kinesin-domain-containing protein</fullName>
    </submittedName>
</protein>
<dbReference type="InterPro" id="IPR019821">
    <property type="entry name" value="Kinesin_motor_CS"/>
</dbReference>
<dbReference type="GO" id="GO:0005634">
    <property type="term" value="C:nucleus"/>
    <property type="evidence" value="ECO:0007669"/>
    <property type="project" value="TreeGrafter"/>
</dbReference>
<reference evidence="18 20" key="1">
    <citation type="submission" date="2020-01" db="EMBL/GenBank/DDBJ databases">
        <authorList>
            <consortium name="DOE Joint Genome Institute"/>
            <person name="Haridas S."/>
            <person name="Albert R."/>
            <person name="Binder M."/>
            <person name="Bloem J."/>
            <person name="Labutti K."/>
            <person name="Salamov A."/>
            <person name="Andreopoulos B."/>
            <person name="Baker S.E."/>
            <person name="Barry K."/>
            <person name="Bills G."/>
            <person name="Bluhm B.H."/>
            <person name="Cannon C."/>
            <person name="Castanera R."/>
            <person name="Culley D.E."/>
            <person name="Daum C."/>
            <person name="Ezra D."/>
            <person name="Gonzalez J.B."/>
            <person name="Henrissat B."/>
            <person name="Kuo A."/>
            <person name="Liang C."/>
            <person name="Lipzen A."/>
            <person name="Lutzoni F."/>
            <person name="Magnuson J."/>
            <person name="Mondo S."/>
            <person name="Nolan M."/>
            <person name="Ohm R."/>
            <person name="Pangilinan J."/>
            <person name="Park H.-J."/>
            <person name="Ramirez L."/>
            <person name="Alfaro M."/>
            <person name="Sun H."/>
            <person name="Tritt A."/>
            <person name="Yoshinaga Y."/>
            <person name="Zwiers L.-H."/>
            <person name="Turgeon B.G."/>
            <person name="Goodwin S.B."/>
            <person name="Spatafora J.W."/>
            <person name="Crous P.W."/>
            <person name="Grigoriev I.V."/>
        </authorList>
    </citation>
    <scope>NUCLEOTIDE SEQUENCE</scope>
    <source>
        <strain evidence="18 20">CBS 781.70</strain>
    </source>
</reference>
<evidence type="ECO:0000256" key="1">
    <source>
        <dbReference type="ARBA" id="ARBA00004245"/>
    </source>
</evidence>
<dbReference type="GO" id="GO:0007018">
    <property type="term" value="P:microtubule-based movement"/>
    <property type="evidence" value="ECO:0007669"/>
    <property type="project" value="InterPro"/>
</dbReference>
<feature type="binding site" evidence="14">
    <location>
        <begin position="165"/>
        <end position="172"/>
    </location>
    <ligand>
        <name>ATP</name>
        <dbReference type="ChEBI" id="CHEBI:30616"/>
    </ligand>
</feature>
<dbReference type="EMBL" id="ML975149">
    <property type="protein sequence ID" value="KAF1816833.1"/>
    <property type="molecule type" value="Genomic_DNA"/>
</dbReference>
<accession>A0A6G1GFK4</accession>
<evidence type="ECO:0000313" key="19">
    <source>
        <dbReference type="Proteomes" id="UP000504638"/>
    </source>
</evidence>
<proteinExistence type="inferred from homology"/>
<feature type="compositionally biased region" description="Low complexity" evidence="16">
    <location>
        <begin position="1057"/>
        <end position="1080"/>
    </location>
</feature>
<evidence type="ECO:0000256" key="14">
    <source>
        <dbReference type="PROSITE-ProRule" id="PRU00283"/>
    </source>
</evidence>
<dbReference type="GO" id="GO:0051301">
    <property type="term" value="P:cell division"/>
    <property type="evidence" value="ECO:0007669"/>
    <property type="project" value="UniProtKB-KW"/>
</dbReference>
<evidence type="ECO:0000256" key="3">
    <source>
        <dbReference type="ARBA" id="ARBA00022553"/>
    </source>
</evidence>
<evidence type="ECO:0000259" key="17">
    <source>
        <dbReference type="PROSITE" id="PS50067"/>
    </source>
</evidence>
<feature type="compositionally biased region" description="Low complexity" evidence="16">
    <location>
        <begin position="24"/>
        <end position="33"/>
    </location>
</feature>
<dbReference type="SUPFAM" id="SSF52540">
    <property type="entry name" value="P-loop containing nucleoside triphosphate hydrolases"/>
    <property type="match status" value="1"/>
</dbReference>
<feature type="coiled-coil region" evidence="15">
    <location>
        <begin position="735"/>
        <end position="762"/>
    </location>
</feature>
<dbReference type="FunFam" id="3.40.850.10:FF:000051">
    <property type="entry name" value="Kinesin-like protein bimC"/>
    <property type="match status" value="1"/>
</dbReference>
<evidence type="ECO:0000256" key="9">
    <source>
        <dbReference type="ARBA" id="ARBA00023054"/>
    </source>
</evidence>
<evidence type="ECO:0000256" key="13">
    <source>
        <dbReference type="ARBA" id="ARBA00034704"/>
    </source>
</evidence>
<dbReference type="AlphaFoldDB" id="A0A6G1GFK4"/>
<dbReference type="InterPro" id="IPR047149">
    <property type="entry name" value="KIF11-like"/>
</dbReference>
<keyword evidence="19" id="KW-1185">Reference proteome</keyword>
<evidence type="ECO:0000256" key="16">
    <source>
        <dbReference type="SAM" id="MobiDB-lite"/>
    </source>
</evidence>
<evidence type="ECO:0000313" key="18">
    <source>
        <dbReference type="EMBL" id="KAF1816833.1"/>
    </source>
</evidence>
<feature type="compositionally biased region" description="Basic and acidic residues" evidence="16">
    <location>
        <begin position="64"/>
        <end position="76"/>
    </location>
</feature>
<reference evidence="20" key="2">
    <citation type="submission" date="2020-04" db="EMBL/GenBank/DDBJ databases">
        <authorList>
            <consortium name="NCBI Genome Project"/>
        </authorList>
    </citation>
    <scope>NUCLEOTIDE SEQUENCE</scope>
    <source>
        <strain evidence="20">CBS 781.70</strain>
    </source>
</reference>
<dbReference type="InterPro" id="IPR001752">
    <property type="entry name" value="Kinesin_motor_dom"/>
</dbReference>
<dbReference type="CDD" id="cd01364">
    <property type="entry name" value="KISc_BimC_Eg5"/>
    <property type="match status" value="1"/>
</dbReference>
<keyword evidence="9 15" id="KW-0175">Coiled coil</keyword>
<feature type="compositionally biased region" description="Polar residues" evidence="16">
    <location>
        <begin position="34"/>
        <end position="61"/>
    </location>
</feature>
<dbReference type="PROSITE" id="PS50067">
    <property type="entry name" value="KINESIN_MOTOR_2"/>
    <property type="match status" value="1"/>
</dbReference>
<sequence length="1179" mass="129035">MPPLPRPSSTNTRRAMRPPPRPVPSRSQSVTPSFNGRQSPAGSVTSTTSFSRSKSPATQMAGSKRKEREFDQDSTHETNINVVVRCRGRNEREVKENSGVVVSTDGIKGKSVELSMGPSALSNKTYHFDKVFSPAADQIMVFDEVVAPILDEVLDGFNCTIFAYGQTGTGKTYTMSGDISDILPLPDAAGIIPRALHSLFNKLDSDEGDKSVKCSFIELYNEELRDLLSVDDRTKLKIYEENTRKGHAATLVQGMEEKFIESASKGIELLREGSHKRQVAATKCNDLSSRSHTVFTVTVYVKRSSETGEELVSAGKLNLVDLAGSENIQRSGAENKRATEAGLINKSLLTLGRVINALVDRGSHIPYRESKLTRLLQDSLGGQTKTCIIATLSPAKSNLEETISSLDYAFRAKNIRNKPQVNQVFSKKTLLKEFTGEIEKLRSELIATRQRNGVYLTSEIYEGMTIESESRRILSEEQRDKIETMEVNLRNKVQELFSLTTNFNNLKKDNEASKAVLDDTKNILENTEIVLGHTRQSLAEERVIRNAHQHTELELAGIGASMIGTLERTTEHINGLDAKLRRRSDLHNLNRDTWASSQDLVSLGARSVEELVGNFREEQDGLLNDLAGRMRGFVADEIANLEKTDGFIQEQSKSFHASTKEVMDQTEQSRSDLNAVLGDIETVREDAKSKLGSGLDDLSRASQRISAGILTEIDGFQTQLHSSYASLGKDFRLVFDELLKTLHEQESTITELRTEISEANARMLASTQDQETRIQAAFESEKQKASEDRTTLLAQISSLVAANATAQETRFSGFLGQWQRSFAASSKEFSEANAAYGSGMDAWAGKSTGLIQSMTQARDSVKGKIKGDFAKANEHTETLRTTTSAVHDSTSRIVEEQKGHMDSQLQALDGIVGRIKETNDAHHKSHLTSLENLASTAEVSYSSIGAHFKSSLDTVKDLDSDMTSRFDTARDTLSQVSPSGPIIDKLQDLASQIEDRQLEEYKPTGNTPKRTTYEYPASLPRTQSHDLLIARARSQSSESADGTGAKSPNKAKIFADADSSAVPVSPSVSRPATSTSTSSSGLKELDVNVVGMPTGGDSSAVSVPDALGKPAQKRQNTNAVGMQEKLSSESKLPMKRNTRMTVVGVGHGADRENVPLVQNLSASVGHAGVGRRLRSQNSS</sequence>
<dbReference type="InterPro" id="IPR036961">
    <property type="entry name" value="Kinesin_motor_dom_sf"/>
</dbReference>
<dbReference type="Proteomes" id="UP000504638">
    <property type="component" value="Unplaced"/>
</dbReference>
<dbReference type="GO" id="GO:0005524">
    <property type="term" value="F:ATP binding"/>
    <property type="evidence" value="ECO:0007669"/>
    <property type="project" value="UniProtKB-UniRule"/>
</dbReference>
<comment type="similarity">
    <text evidence="13">Belongs to the TRAFAC class myosin-kinesin ATPase superfamily. Kinesin family. KIN-5/BimC subfamily.</text>
</comment>
<keyword evidence="6 14" id="KW-0547">Nucleotide-binding</keyword>
<dbReference type="SMART" id="SM00129">
    <property type="entry name" value="KISc"/>
    <property type="match status" value="1"/>
</dbReference>
<dbReference type="PRINTS" id="PR00380">
    <property type="entry name" value="KINESINHEAVY"/>
</dbReference>
<comment type="subcellular location">
    <subcellularLocation>
        <location evidence="1">Cytoplasm</location>
        <location evidence="1">Cytoskeleton</location>
    </subcellularLocation>
</comment>
<evidence type="ECO:0000256" key="7">
    <source>
        <dbReference type="ARBA" id="ARBA00022776"/>
    </source>
</evidence>
<keyword evidence="2" id="KW-0963">Cytoplasm</keyword>
<dbReference type="OrthoDB" id="3176171at2759"/>
<evidence type="ECO:0000256" key="10">
    <source>
        <dbReference type="ARBA" id="ARBA00023175"/>
    </source>
</evidence>
<dbReference type="GO" id="GO:0005876">
    <property type="term" value="C:spindle microtubule"/>
    <property type="evidence" value="ECO:0007669"/>
    <property type="project" value="TreeGrafter"/>
</dbReference>
<evidence type="ECO:0000313" key="20">
    <source>
        <dbReference type="RefSeq" id="XP_033538464.1"/>
    </source>
</evidence>
<evidence type="ECO:0000256" key="11">
    <source>
        <dbReference type="ARBA" id="ARBA00023212"/>
    </source>
</evidence>
<dbReference type="Pfam" id="PF13931">
    <property type="entry name" value="Microtub_bind"/>
    <property type="match status" value="1"/>
</dbReference>
<dbReference type="InterPro" id="IPR027417">
    <property type="entry name" value="P-loop_NTPase"/>
</dbReference>
<dbReference type="RefSeq" id="XP_033538464.1">
    <property type="nucleotide sequence ID" value="XM_033678372.1"/>
</dbReference>
<dbReference type="PANTHER" id="PTHR47970:SF12">
    <property type="entry name" value="KINESIN FAMILY MEMBER 11"/>
    <property type="match status" value="1"/>
</dbReference>
<keyword evidence="8 14" id="KW-0067">ATP-binding</keyword>
<dbReference type="Gene3D" id="3.40.850.10">
    <property type="entry name" value="Kinesin motor domain"/>
    <property type="match status" value="1"/>
</dbReference>
<feature type="region of interest" description="Disordered" evidence="16">
    <location>
        <begin position="1"/>
        <end position="76"/>
    </location>
</feature>
<dbReference type="GO" id="GO:0000073">
    <property type="term" value="P:initial mitotic spindle pole body separation"/>
    <property type="evidence" value="ECO:0007669"/>
    <property type="project" value="TreeGrafter"/>
</dbReference>
<keyword evidence="7" id="KW-0498">Mitosis</keyword>
<evidence type="ECO:0000256" key="12">
    <source>
        <dbReference type="ARBA" id="ARBA00023306"/>
    </source>
</evidence>
<dbReference type="InterPro" id="IPR025901">
    <property type="entry name" value="Kinesin-assoc_MT-bd_dom"/>
</dbReference>
<dbReference type="GO" id="GO:0072686">
    <property type="term" value="C:mitotic spindle"/>
    <property type="evidence" value="ECO:0007669"/>
    <property type="project" value="TreeGrafter"/>
</dbReference>
<reference evidence="20" key="3">
    <citation type="submission" date="2025-04" db="UniProtKB">
        <authorList>
            <consortium name="RefSeq"/>
        </authorList>
    </citation>
    <scope>IDENTIFICATION</scope>
    <source>
        <strain evidence="20">CBS 781.70</strain>
    </source>
</reference>
<keyword evidence="5" id="KW-0493">Microtubule</keyword>
<keyword evidence="4" id="KW-0132">Cell division</keyword>
<keyword evidence="12" id="KW-0131">Cell cycle</keyword>
<name>A0A6G1GFK4_9PEZI</name>
<evidence type="ECO:0000256" key="8">
    <source>
        <dbReference type="ARBA" id="ARBA00022840"/>
    </source>
</evidence>
<evidence type="ECO:0000256" key="5">
    <source>
        <dbReference type="ARBA" id="ARBA00022701"/>
    </source>
</evidence>
<evidence type="ECO:0000256" key="2">
    <source>
        <dbReference type="ARBA" id="ARBA00022490"/>
    </source>
</evidence>
<keyword evidence="10 14" id="KW-0505">Motor protein</keyword>
<dbReference type="InterPro" id="IPR047241">
    <property type="entry name" value="KIF11-like_kin_motor_dom"/>
</dbReference>
<keyword evidence="3" id="KW-0597">Phosphoprotein</keyword>